<sequence length="180" mass="21355">MNINTDNPIIKYSEAGKEFPYDKLFYSTVNDYIMEYKNARLEKLTDHDASVCLARIIRRMEVNGVPVQQYFKEELDAWKDASNYTRVLRLCDLMARDIFCCFDKNRVDENGDFEKVNRFYCVNTDGKRDFFTLDEVKKASLFKKTRTPESEYFMDLQKRFDAGLLPKSKEEEKKFYGNAE</sequence>
<dbReference type="RefSeq" id="WP_037290387.1">
    <property type="nucleotide sequence ID" value="NZ_JEOB01000004.1"/>
</dbReference>
<dbReference type="AlphaFoldDB" id="A0A011VU65"/>
<proteinExistence type="predicted"/>
<dbReference type="EMBL" id="JEOB01000004">
    <property type="protein sequence ID" value="EXM38153.1"/>
    <property type="molecule type" value="Genomic_DNA"/>
</dbReference>
<gene>
    <name evidence="1" type="ORF">RASY3_17880</name>
</gene>
<reference evidence="1 2" key="1">
    <citation type="submission" date="2013-06" db="EMBL/GenBank/DDBJ databases">
        <title>Rumen cellulosomics: divergent fiber-degrading strategies revealed by comparative genome-wide analysis of six Ruminococcal strains.</title>
        <authorList>
            <person name="Dassa B."/>
            <person name="Borovok I."/>
            <person name="Lamed R."/>
            <person name="Flint H."/>
            <person name="Yeoman C.J."/>
            <person name="White B."/>
            <person name="Bayer E.A."/>
        </authorList>
    </citation>
    <scope>NUCLEOTIDE SEQUENCE [LARGE SCALE GENOMIC DNA]</scope>
    <source>
        <strain evidence="1 2">SY3</strain>
    </source>
</reference>
<keyword evidence="2" id="KW-1185">Reference proteome</keyword>
<protein>
    <submittedName>
        <fullName evidence="1">Uncharacterized protein</fullName>
    </submittedName>
</protein>
<dbReference type="OrthoDB" id="1819659at2"/>
<comment type="caution">
    <text evidence="1">The sequence shown here is derived from an EMBL/GenBank/DDBJ whole genome shotgun (WGS) entry which is preliminary data.</text>
</comment>
<dbReference type="PATRIC" id="fig|1341156.4.peg.3177"/>
<accession>A0A011VU65</accession>
<organism evidence="1 2">
    <name type="scientific">Ruminococcus albus SY3</name>
    <dbReference type="NCBI Taxonomy" id="1341156"/>
    <lineage>
        <taxon>Bacteria</taxon>
        <taxon>Bacillati</taxon>
        <taxon>Bacillota</taxon>
        <taxon>Clostridia</taxon>
        <taxon>Eubacteriales</taxon>
        <taxon>Oscillospiraceae</taxon>
        <taxon>Ruminococcus</taxon>
    </lineage>
</organism>
<dbReference type="Proteomes" id="UP000021369">
    <property type="component" value="Unassembled WGS sequence"/>
</dbReference>
<name>A0A011VU65_RUMAL</name>
<evidence type="ECO:0000313" key="2">
    <source>
        <dbReference type="Proteomes" id="UP000021369"/>
    </source>
</evidence>
<evidence type="ECO:0000313" key="1">
    <source>
        <dbReference type="EMBL" id="EXM38153.1"/>
    </source>
</evidence>